<dbReference type="EMBL" id="AP025628">
    <property type="protein sequence ID" value="BDG62354.1"/>
    <property type="molecule type" value="Genomic_DNA"/>
</dbReference>
<dbReference type="HAMAP" id="MF_01661">
    <property type="entry name" value="D_rib_pyranase"/>
    <property type="match status" value="1"/>
</dbReference>
<dbReference type="InterPro" id="IPR007721">
    <property type="entry name" value="RbsD_FucU"/>
</dbReference>
<organism evidence="7 8">
    <name type="scientific">Caldinitratiruptor microaerophilus</name>
    <dbReference type="NCBI Taxonomy" id="671077"/>
    <lineage>
        <taxon>Bacteria</taxon>
        <taxon>Bacillati</taxon>
        <taxon>Bacillota</taxon>
        <taxon>Clostridia</taxon>
        <taxon>Eubacteriales</taxon>
        <taxon>Symbiobacteriaceae</taxon>
        <taxon>Caldinitratiruptor</taxon>
    </lineage>
</organism>
<feature type="binding site" evidence="6">
    <location>
        <position position="98"/>
    </location>
    <ligand>
        <name>substrate</name>
    </ligand>
</feature>
<dbReference type="GO" id="GO:0048029">
    <property type="term" value="F:monosaccharide binding"/>
    <property type="evidence" value="ECO:0007669"/>
    <property type="project" value="InterPro"/>
</dbReference>
<evidence type="ECO:0000256" key="6">
    <source>
        <dbReference type="HAMAP-Rule" id="MF_01661"/>
    </source>
</evidence>
<protein>
    <recommendedName>
        <fullName evidence="2 6">D-ribose pyranase</fullName>
        <ecNumber evidence="2 6">5.4.99.62</ecNumber>
    </recommendedName>
</protein>
<dbReference type="EC" id="5.4.99.62" evidence="2 6"/>
<reference evidence="7" key="1">
    <citation type="submission" date="2022-03" db="EMBL/GenBank/DDBJ databases">
        <title>Complete genome sequence of Caldinitratiruptor microaerophilus.</title>
        <authorList>
            <person name="Mukaiyama R."/>
            <person name="Nishiyama T."/>
            <person name="Ueda K."/>
        </authorList>
    </citation>
    <scope>NUCLEOTIDE SEQUENCE</scope>
    <source>
        <strain evidence="7">JCM 16183</strain>
    </source>
</reference>
<dbReference type="Pfam" id="PF05025">
    <property type="entry name" value="RbsD_FucU"/>
    <property type="match status" value="1"/>
</dbReference>
<comment type="subcellular location">
    <subcellularLocation>
        <location evidence="6">Cytoplasm</location>
    </subcellularLocation>
</comment>
<dbReference type="GO" id="GO:0062193">
    <property type="term" value="F:D-ribose pyranase activity"/>
    <property type="evidence" value="ECO:0007669"/>
    <property type="project" value="UniProtKB-EC"/>
</dbReference>
<sequence>MKKATLINQPLSEVIAGMGHGDLLVIGDAGLPIPPATRRIDLAVTRDVPRFLDVVRAVLTELQVEEALVAGETWQVSPHVGAGLRDALGPIPVRTITHEELKALSARAVAVVRTGEHTPYANVVLKAGVTF</sequence>
<keyword evidence="4 6" id="KW-0413">Isomerase</keyword>
<keyword evidence="3 6" id="KW-0963">Cytoplasm</keyword>
<dbReference type="NCBIfam" id="NF008761">
    <property type="entry name" value="PRK11797.1"/>
    <property type="match status" value="1"/>
</dbReference>
<dbReference type="SUPFAM" id="SSF102546">
    <property type="entry name" value="RbsD-like"/>
    <property type="match status" value="1"/>
</dbReference>
<comment type="pathway">
    <text evidence="6">Carbohydrate metabolism; D-ribose degradation; D-ribose 5-phosphate from beta-D-ribopyranose: step 1/2.</text>
</comment>
<dbReference type="PANTHER" id="PTHR37831:SF1">
    <property type="entry name" value="D-RIBOSE PYRANASE"/>
    <property type="match status" value="1"/>
</dbReference>
<accession>A0AA35CN46</accession>
<comment type="subunit">
    <text evidence="6">Homodecamer.</text>
</comment>
<evidence type="ECO:0000256" key="1">
    <source>
        <dbReference type="ARBA" id="ARBA00000223"/>
    </source>
</evidence>
<dbReference type="GO" id="GO:0019303">
    <property type="term" value="P:D-ribose catabolic process"/>
    <property type="evidence" value="ECO:0007669"/>
    <property type="project" value="UniProtKB-UniRule"/>
</dbReference>
<dbReference type="KEGG" id="cmic:caldi_34440"/>
<evidence type="ECO:0000256" key="2">
    <source>
        <dbReference type="ARBA" id="ARBA00012862"/>
    </source>
</evidence>
<comment type="function">
    <text evidence="6">Catalyzes the interconversion of beta-pyran and beta-furan forms of D-ribose.</text>
</comment>
<dbReference type="GO" id="GO:0016872">
    <property type="term" value="F:intramolecular lyase activity"/>
    <property type="evidence" value="ECO:0007669"/>
    <property type="project" value="UniProtKB-UniRule"/>
</dbReference>
<evidence type="ECO:0000313" key="7">
    <source>
        <dbReference type="EMBL" id="BDG62354.1"/>
    </source>
</evidence>
<evidence type="ECO:0000256" key="3">
    <source>
        <dbReference type="ARBA" id="ARBA00022490"/>
    </source>
</evidence>
<dbReference type="InterPro" id="IPR023750">
    <property type="entry name" value="RbsD-like_sf"/>
</dbReference>
<dbReference type="Gene3D" id="3.40.1650.10">
    <property type="entry name" value="RbsD-like domain"/>
    <property type="match status" value="1"/>
</dbReference>
<comment type="catalytic activity">
    <reaction evidence="1 6">
        <text>beta-D-ribopyranose = beta-D-ribofuranose</text>
        <dbReference type="Rhea" id="RHEA:25432"/>
        <dbReference type="ChEBI" id="CHEBI:27476"/>
        <dbReference type="ChEBI" id="CHEBI:47002"/>
        <dbReference type="EC" id="5.4.99.62"/>
    </reaction>
</comment>
<dbReference type="GO" id="GO:0005829">
    <property type="term" value="C:cytosol"/>
    <property type="evidence" value="ECO:0007669"/>
    <property type="project" value="TreeGrafter"/>
</dbReference>
<feature type="binding site" evidence="6">
    <location>
        <begin position="120"/>
        <end position="122"/>
    </location>
    <ligand>
        <name>substrate</name>
    </ligand>
</feature>
<evidence type="ECO:0000313" key="8">
    <source>
        <dbReference type="Proteomes" id="UP001163687"/>
    </source>
</evidence>
<evidence type="ECO:0000256" key="4">
    <source>
        <dbReference type="ARBA" id="ARBA00023235"/>
    </source>
</evidence>
<keyword evidence="8" id="KW-1185">Reference proteome</keyword>
<gene>
    <name evidence="6 7" type="primary">rbsD</name>
    <name evidence="7" type="ORF">caldi_34440</name>
</gene>
<dbReference type="RefSeq" id="WP_264842942.1">
    <property type="nucleotide sequence ID" value="NZ_AP025628.1"/>
</dbReference>
<dbReference type="Proteomes" id="UP001163687">
    <property type="component" value="Chromosome"/>
</dbReference>
<comment type="similarity">
    <text evidence="6">Belongs to the RbsD / FucU family. RbsD subfamily.</text>
</comment>
<feature type="active site" description="Proton donor" evidence="6">
    <location>
        <position position="20"/>
    </location>
</feature>
<proteinExistence type="inferred from homology"/>
<name>A0AA35CN46_9FIRM</name>
<dbReference type="PANTHER" id="PTHR37831">
    <property type="entry name" value="D-RIBOSE PYRANASE"/>
    <property type="match status" value="1"/>
</dbReference>
<evidence type="ECO:0000256" key="5">
    <source>
        <dbReference type="ARBA" id="ARBA00023277"/>
    </source>
</evidence>
<dbReference type="AlphaFoldDB" id="A0AA35CN46"/>
<dbReference type="InterPro" id="IPR023064">
    <property type="entry name" value="D-ribose_pyranase"/>
</dbReference>
<keyword evidence="5 6" id="KW-0119">Carbohydrate metabolism</keyword>
<feature type="binding site" evidence="6">
    <location>
        <position position="28"/>
    </location>
    <ligand>
        <name>substrate</name>
    </ligand>
</feature>